<dbReference type="PANTHER" id="PTHR21666">
    <property type="entry name" value="PEPTIDASE-RELATED"/>
    <property type="match status" value="1"/>
</dbReference>
<organism evidence="10 11">
    <name type="scientific">Pseudothauera rhizosphaerae</name>
    <dbReference type="NCBI Taxonomy" id="2565932"/>
    <lineage>
        <taxon>Bacteria</taxon>
        <taxon>Pseudomonadati</taxon>
        <taxon>Pseudomonadota</taxon>
        <taxon>Betaproteobacteria</taxon>
        <taxon>Rhodocyclales</taxon>
        <taxon>Zoogloeaceae</taxon>
        <taxon>Pseudothauera</taxon>
    </lineage>
</organism>
<evidence type="ECO:0000313" key="10">
    <source>
        <dbReference type="EMBL" id="THF55645.1"/>
    </source>
</evidence>
<gene>
    <name evidence="10" type="ORF">E6O51_20680</name>
</gene>
<reference evidence="10 11" key="1">
    <citation type="submission" date="2019-04" db="EMBL/GenBank/DDBJ databases">
        <title>Azoarcus rhizosphaerae sp. nov. isolated from rhizosphere of Ficus religiosa.</title>
        <authorList>
            <person name="Lin S.-Y."/>
            <person name="Hameed A."/>
            <person name="Hsu Y.-H."/>
            <person name="Young C.-C."/>
        </authorList>
    </citation>
    <scope>NUCLEOTIDE SEQUENCE [LARGE SCALE GENOMIC DNA]</scope>
    <source>
        <strain evidence="10 11">CC-YHH848</strain>
    </source>
</reference>
<evidence type="ECO:0000256" key="7">
    <source>
        <dbReference type="SAM" id="Phobius"/>
    </source>
</evidence>
<keyword evidence="7" id="KW-0472">Membrane</keyword>
<feature type="domain" description="DD-carboxypeptidase/endopeptidase Mpg-like N-terminal" evidence="9">
    <location>
        <begin position="75"/>
        <end position="134"/>
    </location>
</feature>
<dbReference type="PANTHER" id="PTHR21666:SF288">
    <property type="entry name" value="CELL DIVISION PROTEIN YTFB"/>
    <property type="match status" value="1"/>
</dbReference>
<evidence type="ECO:0000256" key="6">
    <source>
        <dbReference type="ARBA" id="ARBA00023049"/>
    </source>
</evidence>
<dbReference type="InterPro" id="IPR016047">
    <property type="entry name" value="M23ase_b-sheet_dom"/>
</dbReference>
<keyword evidence="7" id="KW-0812">Transmembrane</keyword>
<dbReference type="GO" id="GO:0004222">
    <property type="term" value="F:metalloendopeptidase activity"/>
    <property type="evidence" value="ECO:0007669"/>
    <property type="project" value="TreeGrafter"/>
</dbReference>
<keyword evidence="3" id="KW-0479">Metal-binding</keyword>
<name>A0A4S4A9X5_9RHOO</name>
<keyword evidence="5" id="KW-0862">Zinc</keyword>
<dbReference type="Pfam" id="PF22310">
    <property type="entry name" value="NMB0315_dom_I"/>
    <property type="match status" value="1"/>
</dbReference>
<evidence type="ECO:0000259" key="8">
    <source>
        <dbReference type="Pfam" id="PF01551"/>
    </source>
</evidence>
<keyword evidence="11" id="KW-1185">Reference proteome</keyword>
<dbReference type="Gene3D" id="3.10.450.350">
    <property type="match status" value="2"/>
</dbReference>
<protein>
    <submittedName>
        <fullName evidence="10">M23 family peptidase</fullName>
    </submittedName>
</protein>
<feature type="transmembrane region" description="Helical" evidence="7">
    <location>
        <begin position="21"/>
        <end position="43"/>
    </location>
</feature>
<dbReference type="InterPro" id="IPR011055">
    <property type="entry name" value="Dup_hybrid_motif"/>
</dbReference>
<dbReference type="Gene3D" id="2.70.70.10">
    <property type="entry name" value="Glucose Permease (Domain IIA)"/>
    <property type="match status" value="1"/>
</dbReference>
<dbReference type="GO" id="GO:0006508">
    <property type="term" value="P:proteolysis"/>
    <property type="evidence" value="ECO:0007669"/>
    <property type="project" value="UniProtKB-KW"/>
</dbReference>
<dbReference type="GO" id="GO:0046872">
    <property type="term" value="F:metal ion binding"/>
    <property type="evidence" value="ECO:0007669"/>
    <property type="project" value="UniProtKB-KW"/>
</dbReference>
<dbReference type="SUPFAM" id="SSF51261">
    <property type="entry name" value="Duplicated hybrid motif"/>
    <property type="match status" value="1"/>
</dbReference>
<evidence type="ECO:0000259" key="9">
    <source>
        <dbReference type="Pfam" id="PF22310"/>
    </source>
</evidence>
<evidence type="ECO:0000256" key="5">
    <source>
        <dbReference type="ARBA" id="ARBA00022833"/>
    </source>
</evidence>
<evidence type="ECO:0000313" key="11">
    <source>
        <dbReference type="Proteomes" id="UP000307956"/>
    </source>
</evidence>
<dbReference type="CDD" id="cd12797">
    <property type="entry name" value="M23_peptidase"/>
    <property type="match status" value="1"/>
</dbReference>
<keyword evidence="6" id="KW-0482">Metalloprotease</keyword>
<evidence type="ECO:0000256" key="4">
    <source>
        <dbReference type="ARBA" id="ARBA00022801"/>
    </source>
</evidence>
<evidence type="ECO:0000256" key="3">
    <source>
        <dbReference type="ARBA" id="ARBA00022723"/>
    </source>
</evidence>
<feature type="domain" description="M23ase beta-sheet core" evidence="8">
    <location>
        <begin position="302"/>
        <end position="398"/>
    </location>
</feature>
<evidence type="ECO:0000256" key="1">
    <source>
        <dbReference type="ARBA" id="ARBA00001947"/>
    </source>
</evidence>
<dbReference type="AlphaFoldDB" id="A0A4S4A9X5"/>
<keyword evidence="7" id="KW-1133">Transmembrane helix</keyword>
<comment type="caution">
    <text evidence="10">The sequence shown here is derived from an EMBL/GenBank/DDBJ whole genome shotgun (WGS) entry which is preliminary data.</text>
</comment>
<keyword evidence="2" id="KW-0645">Protease</keyword>
<dbReference type="EMBL" id="SSOD01000023">
    <property type="protein sequence ID" value="THF55645.1"/>
    <property type="molecule type" value="Genomic_DNA"/>
</dbReference>
<keyword evidence="4" id="KW-0378">Hydrolase</keyword>
<dbReference type="Proteomes" id="UP000307956">
    <property type="component" value="Unassembled WGS sequence"/>
</dbReference>
<sequence>MQPRKKRILADLLAHLPSARRAGTLAALSGISFFGVVAAMATAPDAPPPFVPQTIVERLTVAATTPEASDDLPFVHDERVQSGDTIESIFRRLNVRDTEALSFLLHDAEGRTALRQLRSGRSLTALVHGDGRLQALSLPVSRAGGRFSIERTADGFQVRSDEAQALSTVVEMRSGTIQHSLFGATDAVGLPDPVATKLAEIFGTEINFHSDLRRGDSFSVIYETLYDQGAPVRSGKILAAEFVNQGRRHTVVLFRGGDGREQYYTADGRSLRQAFLRSPLEFSRITSGFGRRLHPIHRNWRTHAGVDFAAPIGTPIKATSDGTVSFVGVQNGYGNIVIVLHRDRYATAYAHLNGFMRGLRKGQRVNQGDVIGYVGKTGWATGPHLHYEIRVNNVAHDPLRIALPAAQPLSRQELAQFREQTAPLVERIALLNRTTVAALR</sequence>
<evidence type="ECO:0000256" key="2">
    <source>
        <dbReference type="ARBA" id="ARBA00022670"/>
    </source>
</evidence>
<dbReference type="OrthoDB" id="9815245at2"/>
<dbReference type="Pfam" id="PF01551">
    <property type="entry name" value="Peptidase_M23"/>
    <property type="match status" value="1"/>
</dbReference>
<comment type="cofactor">
    <cofactor evidence="1">
        <name>Zn(2+)</name>
        <dbReference type="ChEBI" id="CHEBI:29105"/>
    </cofactor>
</comment>
<accession>A0A4S4A9X5</accession>
<dbReference type="InterPro" id="IPR054512">
    <property type="entry name" value="NMB0315-like_N"/>
</dbReference>
<dbReference type="InterPro" id="IPR050570">
    <property type="entry name" value="Cell_wall_metabolism_enzyme"/>
</dbReference>
<proteinExistence type="predicted"/>